<dbReference type="AlphaFoldDB" id="A0A9P9D625"/>
<proteinExistence type="predicted"/>
<name>A0A9P9D625_9PLEO</name>
<sequence length="192" mass="21108">MFCAARLTWLLMFLGRSAETENHIGKDYVERRGGAQMPHLCLQVICTLSHGLMGTCSTYPEPGIQCLLTEYNVECLERARFSTLESLRSRNTTFSTMRTGLNFLVLCLAFVSTKAEEKCPTDNLACHDVINSSLCLSQQASRNGTAESMAACVQYDNGMSTLPGKTKLCQCPGCHSAYINAAIEKLFPKPCS</sequence>
<feature type="signal peptide" evidence="1">
    <location>
        <begin position="1"/>
        <end position="20"/>
    </location>
</feature>
<protein>
    <submittedName>
        <fullName evidence="2">Uncharacterized protein</fullName>
    </submittedName>
</protein>
<dbReference type="Proteomes" id="UP000700596">
    <property type="component" value="Unassembled WGS sequence"/>
</dbReference>
<gene>
    <name evidence="2" type="ORF">B0J11DRAFT_511488</name>
</gene>
<evidence type="ECO:0000256" key="1">
    <source>
        <dbReference type="SAM" id="SignalP"/>
    </source>
</evidence>
<comment type="caution">
    <text evidence="2">The sequence shown here is derived from an EMBL/GenBank/DDBJ whole genome shotgun (WGS) entry which is preliminary data.</text>
</comment>
<feature type="chain" id="PRO_5040244532" evidence="1">
    <location>
        <begin position="21"/>
        <end position="192"/>
    </location>
</feature>
<dbReference type="OrthoDB" id="3793974at2759"/>
<reference evidence="2" key="1">
    <citation type="journal article" date="2021" name="Nat. Commun.">
        <title>Genetic determinants of endophytism in the Arabidopsis root mycobiome.</title>
        <authorList>
            <person name="Mesny F."/>
            <person name="Miyauchi S."/>
            <person name="Thiergart T."/>
            <person name="Pickel B."/>
            <person name="Atanasova L."/>
            <person name="Karlsson M."/>
            <person name="Huettel B."/>
            <person name="Barry K.W."/>
            <person name="Haridas S."/>
            <person name="Chen C."/>
            <person name="Bauer D."/>
            <person name="Andreopoulos W."/>
            <person name="Pangilinan J."/>
            <person name="LaButti K."/>
            <person name="Riley R."/>
            <person name="Lipzen A."/>
            <person name="Clum A."/>
            <person name="Drula E."/>
            <person name="Henrissat B."/>
            <person name="Kohler A."/>
            <person name="Grigoriev I.V."/>
            <person name="Martin F.M."/>
            <person name="Hacquard S."/>
        </authorList>
    </citation>
    <scope>NUCLEOTIDE SEQUENCE</scope>
    <source>
        <strain evidence="2">MPI-CAGE-CH-0243</strain>
    </source>
</reference>
<accession>A0A9P9D625</accession>
<keyword evidence="3" id="KW-1185">Reference proteome</keyword>
<dbReference type="EMBL" id="JAGMWT010000019">
    <property type="protein sequence ID" value="KAH7113259.1"/>
    <property type="molecule type" value="Genomic_DNA"/>
</dbReference>
<evidence type="ECO:0000313" key="2">
    <source>
        <dbReference type="EMBL" id="KAH7113259.1"/>
    </source>
</evidence>
<evidence type="ECO:0000313" key="3">
    <source>
        <dbReference type="Proteomes" id="UP000700596"/>
    </source>
</evidence>
<keyword evidence="1" id="KW-0732">Signal</keyword>
<organism evidence="2 3">
    <name type="scientific">Dendryphion nanum</name>
    <dbReference type="NCBI Taxonomy" id="256645"/>
    <lineage>
        <taxon>Eukaryota</taxon>
        <taxon>Fungi</taxon>
        <taxon>Dikarya</taxon>
        <taxon>Ascomycota</taxon>
        <taxon>Pezizomycotina</taxon>
        <taxon>Dothideomycetes</taxon>
        <taxon>Pleosporomycetidae</taxon>
        <taxon>Pleosporales</taxon>
        <taxon>Torulaceae</taxon>
        <taxon>Dendryphion</taxon>
    </lineage>
</organism>